<evidence type="ECO:0000256" key="4">
    <source>
        <dbReference type="ARBA" id="ARBA00022963"/>
    </source>
</evidence>
<evidence type="ECO:0000313" key="11">
    <source>
        <dbReference type="EMBL" id="KPI99336.1"/>
    </source>
</evidence>
<keyword evidence="3 7" id="KW-0378">Hydrolase</keyword>
<comment type="similarity">
    <text evidence="1 7">Belongs to the AB hydrolase superfamily. Lipase family.</text>
</comment>
<sequence>MICRTICVCIIYIRISSALGNEDSKLNFTGLGLKYGHIVEEHNVDTEDGYILKLFHIPGDPRRPVLLVHGIIDSSDTFIIRGNGSLAISLANKGYDIWALNTRGNRYSKAHKYLNPDDGTFWNFSFHEMGYYDLPATIDYILNRTNQKQLSAIGHSQGNTHFYVLGSTRPEYNDKVKVIIALAPICFLHNVKPPTSTLLALLPSVGNLLQTLGMEEVFSDDSVLNDGIKAICNEKELGYELCASGVFFAIGGSDPSELEPDFLPVVVSHYPTSTSRKNGVHVAQVALRKSFSQYDYGPIRNNVVYNTIVPPSYDLGKVKMRVALFVGRNDGISSIRDTELLRDRLPNVEYRLLENKKHNHLDHVWGRNMYQYLFPHIFSVLKKYD</sequence>
<name>A0A194Q1A5_PAPXU</name>
<proteinExistence type="inferred from homology"/>
<evidence type="ECO:0000256" key="3">
    <source>
        <dbReference type="ARBA" id="ARBA00022801"/>
    </source>
</evidence>
<keyword evidence="12" id="KW-1185">Reference proteome</keyword>
<keyword evidence="4 7" id="KW-0442">Lipid degradation</keyword>
<feature type="chain" id="PRO_5008263944" description="Lipase" evidence="9">
    <location>
        <begin position="19"/>
        <end position="385"/>
    </location>
</feature>
<evidence type="ECO:0000256" key="5">
    <source>
        <dbReference type="ARBA" id="ARBA00023098"/>
    </source>
</evidence>
<evidence type="ECO:0000256" key="7">
    <source>
        <dbReference type="PIRNR" id="PIRNR000862"/>
    </source>
</evidence>
<keyword evidence="6" id="KW-0325">Glycoprotein</keyword>
<dbReference type="GO" id="GO:0016788">
    <property type="term" value="F:hydrolase activity, acting on ester bonds"/>
    <property type="evidence" value="ECO:0007669"/>
    <property type="project" value="InterPro"/>
</dbReference>
<feature type="active site" description="Charge relay system" evidence="8">
    <location>
        <position position="360"/>
    </location>
</feature>
<dbReference type="PANTHER" id="PTHR11005">
    <property type="entry name" value="LYSOSOMAL ACID LIPASE-RELATED"/>
    <property type="match status" value="1"/>
</dbReference>
<feature type="signal peptide" evidence="9">
    <location>
        <begin position="1"/>
        <end position="18"/>
    </location>
</feature>
<evidence type="ECO:0000256" key="8">
    <source>
        <dbReference type="PIRSR" id="PIRSR000862-1"/>
    </source>
</evidence>
<feature type="domain" description="AB hydrolase-1" evidence="10">
    <location>
        <begin position="64"/>
        <end position="209"/>
    </location>
</feature>
<keyword evidence="2 9" id="KW-0732">Signal</keyword>
<dbReference type="AlphaFoldDB" id="A0A194Q1A5"/>
<dbReference type="SUPFAM" id="SSF53474">
    <property type="entry name" value="alpha/beta-Hydrolases"/>
    <property type="match status" value="1"/>
</dbReference>
<dbReference type="InterPro" id="IPR029058">
    <property type="entry name" value="AB_hydrolase_fold"/>
</dbReference>
<dbReference type="STRING" id="66420.A0A194Q1A5"/>
<evidence type="ECO:0000313" key="12">
    <source>
        <dbReference type="Proteomes" id="UP000053268"/>
    </source>
</evidence>
<dbReference type="FunFam" id="3.40.50.1820:FF:000057">
    <property type="entry name" value="Lipase"/>
    <property type="match status" value="1"/>
</dbReference>
<dbReference type="GO" id="GO:0016042">
    <property type="term" value="P:lipid catabolic process"/>
    <property type="evidence" value="ECO:0007669"/>
    <property type="project" value="UniProtKB-KW"/>
</dbReference>
<dbReference type="Pfam" id="PF00561">
    <property type="entry name" value="Abhydrolase_1"/>
    <property type="match status" value="1"/>
</dbReference>
<dbReference type="Gene3D" id="3.40.50.1820">
    <property type="entry name" value="alpha/beta hydrolase"/>
    <property type="match status" value="1"/>
</dbReference>
<feature type="active site" description="Nucleophile" evidence="8">
    <location>
        <position position="156"/>
    </location>
</feature>
<reference evidence="11 12" key="1">
    <citation type="journal article" date="2015" name="Nat. Commun.">
        <title>Outbred genome sequencing and CRISPR/Cas9 gene editing in butterflies.</title>
        <authorList>
            <person name="Li X."/>
            <person name="Fan D."/>
            <person name="Zhang W."/>
            <person name="Liu G."/>
            <person name="Zhang L."/>
            <person name="Zhao L."/>
            <person name="Fang X."/>
            <person name="Chen L."/>
            <person name="Dong Y."/>
            <person name="Chen Y."/>
            <person name="Ding Y."/>
            <person name="Zhao R."/>
            <person name="Feng M."/>
            <person name="Zhu Y."/>
            <person name="Feng Y."/>
            <person name="Jiang X."/>
            <person name="Zhu D."/>
            <person name="Xiang H."/>
            <person name="Feng X."/>
            <person name="Li S."/>
            <person name="Wang J."/>
            <person name="Zhang G."/>
            <person name="Kronforst M.R."/>
            <person name="Wang W."/>
        </authorList>
    </citation>
    <scope>NUCLEOTIDE SEQUENCE [LARGE SCALE GENOMIC DNA]</scope>
    <source>
        <strain evidence="11">Ya'a_city_454_Px</strain>
        <tissue evidence="11">Whole body</tissue>
    </source>
</reference>
<keyword evidence="5" id="KW-0443">Lipid metabolism</keyword>
<evidence type="ECO:0000256" key="1">
    <source>
        <dbReference type="ARBA" id="ARBA00010701"/>
    </source>
</evidence>
<protein>
    <recommendedName>
        <fullName evidence="7">Lipase</fullName>
    </recommendedName>
</protein>
<dbReference type="InterPro" id="IPR025483">
    <property type="entry name" value="Lipase_euk"/>
</dbReference>
<organism evidence="11 12">
    <name type="scientific">Papilio xuthus</name>
    <name type="common">Asian swallowtail butterfly</name>
    <dbReference type="NCBI Taxonomy" id="66420"/>
    <lineage>
        <taxon>Eukaryota</taxon>
        <taxon>Metazoa</taxon>
        <taxon>Ecdysozoa</taxon>
        <taxon>Arthropoda</taxon>
        <taxon>Hexapoda</taxon>
        <taxon>Insecta</taxon>
        <taxon>Pterygota</taxon>
        <taxon>Neoptera</taxon>
        <taxon>Endopterygota</taxon>
        <taxon>Lepidoptera</taxon>
        <taxon>Glossata</taxon>
        <taxon>Ditrysia</taxon>
        <taxon>Papilionoidea</taxon>
        <taxon>Papilionidae</taxon>
        <taxon>Papilioninae</taxon>
        <taxon>Papilio</taxon>
    </lineage>
</organism>
<dbReference type="Proteomes" id="UP000053268">
    <property type="component" value="Unassembled WGS sequence"/>
</dbReference>
<evidence type="ECO:0000256" key="2">
    <source>
        <dbReference type="ARBA" id="ARBA00022729"/>
    </source>
</evidence>
<feature type="active site" description="Charge relay system" evidence="8">
    <location>
        <position position="330"/>
    </location>
</feature>
<dbReference type="InterPro" id="IPR000073">
    <property type="entry name" value="AB_hydrolase_1"/>
</dbReference>
<evidence type="ECO:0000256" key="9">
    <source>
        <dbReference type="SAM" id="SignalP"/>
    </source>
</evidence>
<dbReference type="EMBL" id="KQ459580">
    <property type="protein sequence ID" value="KPI99336.1"/>
    <property type="molecule type" value="Genomic_DNA"/>
</dbReference>
<accession>A0A194Q1A5</accession>
<gene>
    <name evidence="11" type="ORF">RR46_05520</name>
</gene>
<evidence type="ECO:0000259" key="10">
    <source>
        <dbReference type="Pfam" id="PF00561"/>
    </source>
</evidence>
<dbReference type="PIRSF" id="PIRSF000862">
    <property type="entry name" value="Steryl_ester_lip"/>
    <property type="match status" value="1"/>
</dbReference>
<evidence type="ECO:0000256" key="6">
    <source>
        <dbReference type="ARBA" id="ARBA00023180"/>
    </source>
</evidence>